<sequence length="223" mass="25008">MSTPEAKRRRLNDAAKTLHKPFKSPFRTPLKPPTAADTLAPAPTPTPSLNPSEARPSQRILPTLQKKTSPRLIREAVSLRSDIQMLTQAYRLATSSEDADLNLLIDTWRAASRAAAEELFAGTRDRVNRMGGVGAWREREREQREWRKQWDREGMDAETAAGQGQDGDHAEYEEEVERDGGGVGEGDLGGADDDSFTMDMMLRTLNIDLKLIGYDKEAQRWDE</sequence>
<name>A0ACB6QXQ2_9PLEO</name>
<accession>A0ACB6QXQ2</accession>
<comment type="caution">
    <text evidence="1">The sequence shown here is derived from an EMBL/GenBank/DDBJ whole genome shotgun (WGS) entry which is preliminary data.</text>
</comment>
<proteinExistence type="predicted"/>
<evidence type="ECO:0000313" key="1">
    <source>
        <dbReference type="EMBL" id="KAF2470976.1"/>
    </source>
</evidence>
<evidence type="ECO:0000313" key="2">
    <source>
        <dbReference type="Proteomes" id="UP000799755"/>
    </source>
</evidence>
<dbReference type="EMBL" id="MU003506">
    <property type="protein sequence ID" value="KAF2470976.1"/>
    <property type="molecule type" value="Genomic_DNA"/>
</dbReference>
<gene>
    <name evidence="1" type="ORF">BDR25DRAFT_334137</name>
</gene>
<keyword evidence="2" id="KW-1185">Reference proteome</keyword>
<reference evidence="1" key="1">
    <citation type="journal article" date="2020" name="Stud. Mycol.">
        <title>101 Dothideomycetes genomes: a test case for predicting lifestyles and emergence of pathogens.</title>
        <authorList>
            <person name="Haridas S."/>
            <person name="Albert R."/>
            <person name="Binder M."/>
            <person name="Bloem J."/>
            <person name="Labutti K."/>
            <person name="Salamov A."/>
            <person name="Andreopoulos B."/>
            <person name="Baker S."/>
            <person name="Barry K."/>
            <person name="Bills G."/>
            <person name="Bluhm B."/>
            <person name="Cannon C."/>
            <person name="Castanera R."/>
            <person name="Culley D."/>
            <person name="Daum C."/>
            <person name="Ezra D."/>
            <person name="Gonzalez J."/>
            <person name="Henrissat B."/>
            <person name="Kuo A."/>
            <person name="Liang C."/>
            <person name="Lipzen A."/>
            <person name="Lutzoni F."/>
            <person name="Magnuson J."/>
            <person name="Mondo S."/>
            <person name="Nolan M."/>
            <person name="Ohm R."/>
            <person name="Pangilinan J."/>
            <person name="Park H.-J."/>
            <person name="Ramirez L."/>
            <person name="Alfaro M."/>
            <person name="Sun H."/>
            <person name="Tritt A."/>
            <person name="Yoshinaga Y."/>
            <person name="Zwiers L.-H."/>
            <person name="Turgeon B."/>
            <person name="Goodwin S."/>
            <person name="Spatafora J."/>
            <person name="Crous P."/>
            <person name="Grigoriev I."/>
        </authorList>
    </citation>
    <scope>NUCLEOTIDE SEQUENCE</scope>
    <source>
        <strain evidence="1">ATCC 200398</strain>
    </source>
</reference>
<organism evidence="1 2">
    <name type="scientific">Lindgomyces ingoldianus</name>
    <dbReference type="NCBI Taxonomy" id="673940"/>
    <lineage>
        <taxon>Eukaryota</taxon>
        <taxon>Fungi</taxon>
        <taxon>Dikarya</taxon>
        <taxon>Ascomycota</taxon>
        <taxon>Pezizomycotina</taxon>
        <taxon>Dothideomycetes</taxon>
        <taxon>Pleosporomycetidae</taxon>
        <taxon>Pleosporales</taxon>
        <taxon>Lindgomycetaceae</taxon>
        <taxon>Lindgomyces</taxon>
    </lineage>
</organism>
<dbReference type="Proteomes" id="UP000799755">
    <property type="component" value="Unassembled WGS sequence"/>
</dbReference>
<protein>
    <submittedName>
        <fullName evidence="1">Uncharacterized protein</fullName>
    </submittedName>
</protein>